<dbReference type="EMBL" id="PHHC01000078">
    <property type="protein sequence ID" value="PPE04212.1"/>
    <property type="molecule type" value="Genomic_DNA"/>
</dbReference>
<evidence type="ECO:0000313" key="2">
    <source>
        <dbReference type="EMBL" id="PPE04212.1"/>
    </source>
</evidence>
<feature type="chain" id="PRO_5015591354" evidence="1">
    <location>
        <begin position="22"/>
        <end position="273"/>
    </location>
</feature>
<dbReference type="Proteomes" id="UP000239425">
    <property type="component" value="Unassembled WGS sequence"/>
</dbReference>
<proteinExistence type="predicted"/>
<sequence length="273" mass="32226">MKKVNYLLFLLLTSVSITGHANNPPDISKLQEFYRILEDICEKEPAYKTLLSERKKKLEEKNYNYPFDPSLGPACYYVFEWAKYDLADLENVLSENNLTPKYKTDLLNFLRELQKDKDFACIAQYPPAKNKDFSFSKLNSTDKANVQFILQKCCSEPKRADTFFSSLRHIYNQQTIRCQYKKVLKPLEKALNKNSKNSSKNFSSKERKIFREVLLLAQKDPEEIATRLKELNYDQKQQDELIKFFNKMKESKYNDCVIQTLKLAEKIEQQMLQ</sequence>
<keyword evidence="1" id="KW-0732">Signal</keyword>
<gene>
    <name evidence="2" type="ORF">HCUR_00403</name>
</gene>
<keyword evidence="3" id="KW-1185">Reference proteome</keyword>
<dbReference type="OrthoDB" id="9804072at2"/>
<feature type="signal peptide" evidence="1">
    <location>
        <begin position="1"/>
        <end position="21"/>
    </location>
</feature>
<name>A0A2S5RAJ5_9PROT</name>
<accession>A0A2S5RAJ5</accession>
<reference evidence="2 3" key="1">
    <citation type="submission" date="2017-11" db="EMBL/GenBank/DDBJ databases">
        <title>Comparative genomic analysis of Holospora spp., intranuclear symbionts of paramecia.</title>
        <authorList>
            <person name="Garushyants S.K."/>
            <person name="Beliavskaya A."/>
            <person name="Malko D.B."/>
            <person name="Logacheva M.D."/>
            <person name="Rautian M.S."/>
            <person name="Gelfand M.S."/>
        </authorList>
    </citation>
    <scope>NUCLEOTIDE SEQUENCE [LARGE SCALE GENOMIC DNA]</scope>
    <source>
        <strain evidence="3">02AZ16</strain>
    </source>
</reference>
<protein>
    <submittedName>
        <fullName evidence="2">Uncharacterized protein</fullName>
    </submittedName>
</protein>
<dbReference type="AlphaFoldDB" id="A0A2S5RAJ5"/>
<evidence type="ECO:0000313" key="3">
    <source>
        <dbReference type="Proteomes" id="UP000239425"/>
    </source>
</evidence>
<evidence type="ECO:0000256" key="1">
    <source>
        <dbReference type="SAM" id="SignalP"/>
    </source>
</evidence>
<comment type="caution">
    <text evidence="2">The sequence shown here is derived from an EMBL/GenBank/DDBJ whole genome shotgun (WGS) entry which is preliminary data.</text>
</comment>
<organism evidence="2 3">
    <name type="scientific">Holospora curviuscula</name>
    <dbReference type="NCBI Taxonomy" id="1082868"/>
    <lineage>
        <taxon>Bacteria</taxon>
        <taxon>Pseudomonadati</taxon>
        <taxon>Pseudomonadota</taxon>
        <taxon>Alphaproteobacteria</taxon>
        <taxon>Holosporales</taxon>
        <taxon>Holosporaceae</taxon>
        <taxon>Holospora</taxon>
    </lineage>
</organism>